<accession>A0AAD7B469</accession>
<proteinExistence type="predicted"/>
<dbReference type="AlphaFoldDB" id="A0AAD7B469"/>
<comment type="caution">
    <text evidence="1">The sequence shown here is derived from an EMBL/GenBank/DDBJ whole genome shotgun (WGS) entry which is preliminary data.</text>
</comment>
<organism evidence="1 2">
    <name type="scientific">Roridomyces roridus</name>
    <dbReference type="NCBI Taxonomy" id="1738132"/>
    <lineage>
        <taxon>Eukaryota</taxon>
        <taxon>Fungi</taxon>
        <taxon>Dikarya</taxon>
        <taxon>Basidiomycota</taxon>
        <taxon>Agaricomycotina</taxon>
        <taxon>Agaricomycetes</taxon>
        <taxon>Agaricomycetidae</taxon>
        <taxon>Agaricales</taxon>
        <taxon>Marasmiineae</taxon>
        <taxon>Mycenaceae</taxon>
        <taxon>Roridomyces</taxon>
    </lineage>
</organism>
<evidence type="ECO:0000313" key="1">
    <source>
        <dbReference type="EMBL" id="KAJ7610167.1"/>
    </source>
</evidence>
<evidence type="ECO:0000313" key="2">
    <source>
        <dbReference type="Proteomes" id="UP001221142"/>
    </source>
</evidence>
<reference evidence="1" key="1">
    <citation type="submission" date="2023-03" db="EMBL/GenBank/DDBJ databases">
        <title>Massive genome expansion in bonnet fungi (Mycena s.s.) driven by repeated elements and novel gene families across ecological guilds.</title>
        <authorList>
            <consortium name="Lawrence Berkeley National Laboratory"/>
            <person name="Harder C.B."/>
            <person name="Miyauchi S."/>
            <person name="Viragh M."/>
            <person name="Kuo A."/>
            <person name="Thoen E."/>
            <person name="Andreopoulos B."/>
            <person name="Lu D."/>
            <person name="Skrede I."/>
            <person name="Drula E."/>
            <person name="Henrissat B."/>
            <person name="Morin E."/>
            <person name="Kohler A."/>
            <person name="Barry K."/>
            <person name="LaButti K."/>
            <person name="Morin E."/>
            <person name="Salamov A."/>
            <person name="Lipzen A."/>
            <person name="Mereny Z."/>
            <person name="Hegedus B."/>
            <person name="Baldrian P."/>
            <person name="Stursova M."/>
            <person name="Weitz H."/>
            <person name="Taylor A."/>
            <person name="Grigoriev I.V."/>
            <person name="Nagy L.G."/>
            <person name="Martin F."/>
            <person name="Kauserud H."/>
        </authorList>
    </citation>
    <scope>NUCLEOTIDE SEQUENCE</scope>
    <source>
        <strain evidence="1">9284</strain>
    </source>
</reference>
<feature type="non-terminal residue" evidence="1">
    <location>
        <position position="170"/>
    </location>
</feature>
<gene>
    <name evidence="1" type="ORF">FB45DRAFT_761535</name>
</gene>
<protein>
    <submittedName>
        <fullName evidence="1">Uncharacterized protein</fullName>
    </submittedName>
</protein>
<dbReference type="Proteomes" id="UP001221142">
    <property type="component" value="Unassembled WGS sequence"/>
</dbReference>
<dbReference type="EMBL" id="JARKIF010000036">
    <property type="protein sequence ID" value="KAJ7610167.1"/>
    <property type="molecule type" value="Genomic_DNA"/>
</dbReference>
<sequence>RAYLALRSSFFRSQRGRIALQYGGIIDRLARIDISETDVMLGITDDVLLNGKRLSMKHSTQAYWTDQLAESEVDLICGGSNKVSNSAEQISFRSWWPKPAAWAQASVNVGWWTAQCEEWFKRWVTQITEANGKILRPKEWKSLLTRDRVANGCVAGHEKIAGSIVESLFP</sequence>
<keyword evidence="2" id="KW-1185">Reference proteome</keyword>
<name>A0AAD7B469_9AGAR</name>